<sequence>MPDGANHVAFAYSKDGRDRFMTVYPNLNLLDGTDFKNYTPKIEKYLTIVKKDGGVNNKPYISASYSNPEPNSFADILSWRLDKEHFKPSTTYTFSFYLKGKGTVKTYIHPSLVDTSSNKSFADGKAIKPNVDGEYIWTLTNEWVRHTYMFTTKSSITEDQYVLFRLPTGSNVDICVPKLEEGTIDTPWMPSFSEATAENYPSYIGTYTDNKSNEQSTDPEKYTWKKIE</sequence>
<reference evidence="2 3" key="1">
    <citation type="submission" date="2019-11" db="EMBL/GenBank/DDBJ databases">
        <title>Genome Sequences of 31 Lactococcus lactis Bacteriophages Isolated from Foods.</title>
        <authorList>
            <person name="Marcelli B."/>
            <person name="de Jong A."/>
            <person name="Kuipers O.P."/>
        </authorList>
    </citation>
    <scope>NUCLEOTIDE SEQUENCE [LARGE SCALE GENOMIC DNA]</scope>
</reference>
<feature type="compositionally biased region" description="Basic and acidic residues" evidence="1">
    <location>
        <begin position="218"/>
        <end position="228"/>
    </location>
</feature>
<accession>A0A650EU80</accession>
<organism evidence="2 3">
    <name type="scientific">Lactococcus phage CHPC959</name>
    <dbReference type="NCBI Taxonomy" id="2675255"/>
    <lineage>
        <taxon>Viruses</taxon>
        <taxon>Duplodnaviria</taxon>
        <taxon>Heunggongvirae</taxon>
        <taxon>Uroviricota</taxon>
        <taxon>Caudoviricetes</taxon>
        <taxon>Skunavirus</taxon>
        <taxon>Skunavirus CHPC959</taxon>
    </lineage>
</organism>
<feature type="compositionally biased region" description="Polar residues" evidence="1">
    <location>
        <begin position="207"/>
        <end position="216"/>
    </location>
</feature>
<gene>
    <name evidence="2" type="ORF">CHPC959_000913</name>
</gene>
<dbReference type="EMBL" id="MN689523">
    <property type="protein sequence ID" value="QGT53252.1"/>
    <property type="molecule type" value="Genomic_DNA"/>
</dbReference>
<protein>
    <submittedName>
        <fullName evidence="2">Capsid and scaffold protein</fullName>
    </submittedName>
</protein>
<dbReference type="Proteomes" id="UP000423635">
    <property type="component" value="Segment"/>
</dbReference>
<evidence type="ECO:0000313" key="3">
    <source>
        <dbReference type="Proteomes" id="UP000423635"/>
    </source>
</evidence>
<keyword evidence="3" id="KW-1185">Reference proteome</keyword>
<feature type="region of interest" description="Disordered" evidence="1">
    <location>
        <begin position="207"/>
        <end position="228"/>
    </location>
</feature>
<evidence type="ECO:0000313" key="2">
    <source>
        <dbReference type="EMBL" id="QGT53252.1"/>
    </source>
</evidence>
<name>A0A650EU80_9CAUD</name>
<dbReference type="Gene3D" id="2.60.120.260">
    <property type="entry name" value="Galactose-binding domain-like"/>
    <property type="match status" value="1"/>
</dbReference>
<evidence type="ECO:0000256" key="1">
    <source>
        <dbReference type="SAM" id="MobiDB-lite"/>
    </source>
</evidence>
<proteinExistence type="predicted"/>